<gene>
    <name evidence="2" type="ORF">LR48_Vigan07g179000</name>
</gene>
<reference evidence="3" key="1">
    <citation type="journal article" date="2015" name="Proc. Natl. Acad. Sci. U.S.A.">
        <title>Genome sequencing of adzuki bean (Vigna angularis) provides insight into high starch and low fat accumulation and domestication.</title>
        <authorList>
            <person name="Yang K."/>
            <person name="Tian Z."/>
            <person name="Chen C."/>
            <person name="Luo L."/>
            <person name="Zhao B."/>
            <person name="Wang Z."/>
            <person name="Yu L."/>
            <person name="Li Y."/>
            <person name="Sun Y."/>
            <person name="Li W."/>
            <person name="Chen Y."/>
            <person name="Li Y."/>
            <person name="Zhang Y."/>
            <person name="Ai D."/>
            <person name="Zhao J."/>
            <person name="Shang C."/>
            <person name="Ma Y."/>
            <person name="Wu B."/>
            <person name="Wang M."/>
            <person name="Gao L."/>
            <person name="Sun D."/>
            <person name="Zhang P."/>
            <person name="Guo F."/>
            <person name="Wang W."/>
            <person name="Li Y."/>
            <person name="Wang J."/>
            <person name="Varshney R.K."/>
            <person name="Wang J."/>
            <person name="Ling H.Q."/>
            <person name="Wan P."/>
        </authorList>
    </citation>
    <scope>NUCLEOTIDE SEQUENCE</scope>
    <source>
        <strain evidence="3">cv. Jingnong 6</strain>
    </source>
</reference>
<proteinExistence type="predicted"/>
<protein>
    <submittedName>
        <fullName evidence="2">Uncharacterized protein</fullName>
    </submittedName>
</protein>
<dbReference type="Proteomes" id="UP000053144">
    <property type="component" value="Chromosome 7"/>
</dbReference>
<evidence type="ECO:0000313" key="3">
    <source>
        <dbReference type="Proteomes" id="UP000053144"/>
    </source>
</evidence>
<organism evidence="2 3">
    <name type="scientific">Phaseolus angularis</name>
    <name type="common">Azuki bean</name>
    <name type="synonym">Vigna angularis</name>
    <dbReference type="NCBI Taxonomy" id="3914"/>
    <lineage>
        <taxon>Eukaryota</taxon>
        <taxon>Viridiplantae</taxon>
        <taxon>Streptophyta</taxon>
        <taxon>Embryophyta</taxon>
        <taxon>Tracheophyta</taxon>
        <taxon>Spermatophyta</taxon>
        <taxon>Magnoliopsida</taxon>
        <taxon>eudicotyledons</taxon>
        <taxon>Gunneridae</taxon>
        <taxon>Pentapetalae</taxon>
        <taxon>rosids</taxon>
        <taxon>fabids</taxon>
        <taxon>Fabales</taxon>
        <taxon>Fabaceae</taxon>
        <taxon>Papilionoideae</taxon>
        <taxon>50 kb inversion clade</taxon>
        <taxon>NPAAA clade</taxon>
        <taxon>indigoferoid/millettioid clade</taxon>
        <taxon>Phaseoleae</taxon>
        <taxon>Vigna</taxon>
    </lineage>
</organism>
<dbReference type="EMBL" id="CM003377">
    <property type="protein sequence ID" value="KOM48086.1"/>
    <property type="molecule type" value="Genomic_DNA"/>
</dbReference>
<sequence length="130" mass="15190">MLVKDATIVEKENLEKELKQKDEEIQRIGRLLEEANEIMNKHRVELEKLKKVTLEKEEEDDDVEKNPMKKSTEMVEKSPKVRNELVKVIKKSNITKSVKALKRSTKVKDRRAIRKKKNSNLIERSKPGVG</sequence>
<feature type="region of interest" description="Disordered" evidence="1">
    <location>
        <begin position="99"/>
        <end position="130"/>
    </location>
</feature>
<evidence type="ECO:0000313" key="2">
    <source>
        <dbReference type="EMBL" id="KOM48086.1"/>
    </source>
</evidence>
<feature type="compositionally biased region" description="Basic residues" evidence="1">
    <location>
        <begin position="99"/>
        <end position="118"/>
    </location>
</feature>
<feature type="region of interest" description="Disordered" evidence="1">
    <location>
        <begin position="55"/>
        <end position="78"/>
    </location>
</feature>
<dbReference type="Gramene" id="KOM48086">
    <property type="protein sequence ID" value="KOM48086"/>
    <property type="gene ID" value="LR48_Vigan07g179000"/>
</dbReference>
<name>A0A0L9UZG2_PHAAN</name>
<dbReference type="AlphaFoldDB" id="A0A0L9UZG2"/>
<evidence type="ECO:0000256" key="1">
    <source>
        <dbReference type="SAM" id="MobiDB-lite"/>
    </source>
</evidence>
<feature type="compositionally biased region" description="Basic and acidic residues" evidence="1">
    <location>
        <begin position="64"/>
        <end position="78"/>
    </location>
</feature>
<accession>A0A0L9UZG2</accession>